<evidence type="ECO:0000313" key="2">
    <source>
        <dbReference type="Proteomes" id="UP001197684"/>
    </source>
</evidence>
<dbReference type="RefSeq" id="WP_306780585.1">
    <property type="nucleotide sequence ID" value="NZ_JAJCJK010000004.1"/>
</dbReference>
<proteinExistence type="predicted"/>
<evidence type="ECO:0000313" key="1">
    <source>
        <dbReference type="EMBL" id="MCB6937523.1"/>
    </source>
</evidence>
<gene>
    <name evidence="1" type="ORF">LIZ56_03730</name>
</gene>
<accession>A0AAW4UAZ7</accession>
<dbReference type="EMBL" id="JAJCJK010000004">
    <property type="protein sequence ID" value="MCB6937523.1"/>
    <property type="molecule type" value="Genomic_DNA"/>
</dbReference>
<sequence>MIKMSFYDGTLDRAKAREVVETSEKPLMFRYGFAYRGAEKRPITKEKALSIIDDSGNYLDITETDNEILLNTFSSNDMW</sequence>
<dbReference type="AlphaFoldDB" id="A0AAW4UAZ7"/>
<name>A0AAW4UAZ7_9FIRM</name>
<protein>
    <submittedName>
        <fullName evidence="1">Uncharacterized protein</fullName>
    </submittedName>
</protein>
<comment type="caution">
    <text evidence="1">The sequence shown here is derived from an EMBL/GenBank/DDBJ whole genome shotgun (WGS) entry which is preliminary data.</text>
</comment>
<reference evidence="1" key="1">
    <citation type="submission" date="2021-10" db="EMBL/GenBank/DDBJ databases">
        <title>Collection of gut derived symbiotic bacterial strains cultured from healthy donors.</title>
        <authorList>
            <person name="Lin H."/>
            <person name="Littmann E."/>
            <person name="Kohout C."/>
            <person name="Pamer E.G."/>
        </authorList>
    </citation>
    <scope>NUCLEOTIDE SEQUENCE</scope>
    <source>
        <strain evidence="1">DFI.9.42</strain>
    </source>
</reference>
<dbReference type="Proteomes" id="UP001197684">
    <property type="component" value="Unassembled WGS sequence"/>
</dbReference>
<organism evidence="1 2">
    <name type="scientific">Agathobacter rectalis</name>
    <dbReference type="NCBI Taxonomy" id="39491"/>
    <lineage>
        <taxon>Bacteria</taxon>
        <taxon>Bacillati</taxon>
        <taxon>Bacillota</taxon>
        <taxon>Clostridia</taxon>
        <taxon>Lachnospirales</taxon>
        <taxon>Lachnospiraceae</taxon>
        <taxon>Agathobacter</taxon>
    </lineage>
</organism>